<dbReference type="RefSeq" id="WP_054435093.1">
    <property type="nucleotide sequence ID" value="NZ_CADIJR010000002.1"/>
</dbReference>
<reference evidence="1 2" key="1">
    <citation type="submission" date="2020-04" db="EMBL/GenBank/DDBJ databases">
        <authorList>
            <person name="De Canck E."/>
        </authorList>
    </citation>
    <scope>NUCLEOTIDE SEQUENCE [LARGE SCALE GENOMIC DNA]</scope>
    <source>
        <strain evidence="1 2">LMG 26845</strain>
    </source>
</reference>
<sequence>MSKRTDTVLHITPAQYREYAEIAKANGMVLRLFEQPARIIGLVGGLDPAAIDATSSSEIGSLVEAPFLLLCSSVNAGEVRRRGRNRYECDLSKLTDAEMYRFWLFHEIGHKANNYNTLSYQFKHFGKDPLYADTLRRMEYANEVLADRWAWSQVCDRPMPLTARGQEHQEALAAELAYLDGITGGPRNHANPWPHVQPGRYHAVPLRMLARSDAALWIGPDVSPAVTRRAQEYEAKVKRNPGHYLPESLLLRDGGGAVPTFAALEVDDE</sequence>
<gene>
    <name evidence="1" type="ORF">LMG26845_00446</name>
</gene>
<dbReference type="EMBL" id="CADIJR010000002">
    <property type="protein sequence ID" value="CAB3627531.1"/>
    <property type="molecule type" value="Genomic_DNA"/>
</dbReference>
<dbReference type="AlphaFoldDB" id="A0A6J5A1E9"/>
<name>A0A6J5A1E9_9BURK</name>
<dbReference type="GeneID" id="92896283"/>
<dbReference type="Proteomes" id="UP000507979">
    <property type="component" value="Unassembled WGS sequence"/>
</dbReference>
<evidence type="ECO:0000313" key="2">
    <source>
        <dbReference type="Proteomes" id="UP000507979"/>
    </source>
</evidence>
<proteinExistence type="predicted"/>
<keyword evidence="2" id="KW-1185">Reference proteome</keyword>
<evidence type="ECO:0000313" key="1">
    <source>
        <dbReference type="EMBL" id="CAB3627531.1"/>
    </source>
</evidence>
<accession>A0A6J5A1E9</accession>
<protein>
    <submittedName>
        <fullName evidence="1">Uncharacterized protein</fullName>
    </submittedName>
</protein>
<organism evidence="1 2">
    <name type="scientific">Achromobacter insuavis</name>
    <dbReference type="NCBI Taxonomy" id="1287735"/>
    <lineage>
        <taxon>Bacteria</taxon>
        <taxon>Pseudomonadati</taxon>
        <taxon>Pseudomonadota</taxon>
        <taxon>Betaproteobacteria</taxon>
        <taxon>Burkholderiales</taxon>
        <taxon>Alcaligenaceae</taxon>
        <taxon>Achromobacter</taxon>
    </lineage>
</organism>